<gene>
    <name evidence="1" type="ordered locus">Rahaq_0576</name>
</gene>
<dbReference type="KEGG" id="rah:Rahaq_0576"/>
<dbReference type="EMBL" id="CP002505">
    <property type="protein sequence ID" value="ADW72203.1"/>
    <property type="molecule type" value="Genomic_DNA"/>
</dbReference>
<dbReference type="OrthoDB" id="6463287at2"/>
<reference evidence="1 2" key="2">
    <citation type="journal article" date="2012" name="J. Bacteriol.">
        <title>Complete Genome Sequence of Rahnella sp. Strain Y9602, a Gammaproteobacterium Isolate from Metal- and Radionuclide-Contaminated Soil.</title>
        <authorList>
            <person name="Martinez R.J."/>
            <person name="Bruce D."/>
            <person name="Detter C."/>
            <person name="Goodwin L.A."/>
            <person name="Han J."/>
            <person name="Han C.S."/>
            <person name="Held B."/>
            <person name="Land M.L."/>
            <person name="Mikhailova N."/>
            <person name="Nolan M."/>
            <person name="Pennacchio L."/>
            <person name="Pitluck S."/>
            <person name="Tapia R."/>
            <person name="Woyke T."/>
            <person name="Sobecky P.A."/>
        </authorList>
    </citation>
    <scope>NUCLEOTIDE SEQUENCE [LARGE SCALE GENOMIC DNA]</scope>
    <source>
        <strain evidence="1 2">Y9602</strain>
    </source>
</reference>
<proteinExistence type="predicted"/>
<evidence type="ECO:0000313" key="2">
    <source>
        <dbReference type="Proteomes" id="UP000007257"/>
    </source>
</evidence>
<dbReference type="HOGENOM" id="CLU_1710486_0_0_6"/>
<dbReference type="Proteomes" id="UP000007257">
    <property type="component" value="Chromosome"/>
</dbReference>
<evidence type="ECO:0000313" key="1">
    <source>
        <dbReference type="EMBL" id="ADW72203.1"/>
    </source>
</evidence>
<sequence length="154" mass="17469">MTTLGDFFSADFKKDFSEKRGISPGDVLRFHCNFTTPAKEKFMVVVCCQPLLILLINSNIPQFIQDNAHLLACQVDLPKQGHDFLSWDSHINCIEAHAAFNLDDVKDAIAADYGNVLKGRIEDTYIKKIRMAVSLSKRMEKWQKTLIISALSDY</sequence>
<dbReference type="AlphaFoldDB" id="A0A0H3F5N4"/>
<protein>
    <submittedName>
        <fullName evidence="1">Uncharacterized protein</fullName>
    </submittedName>
</protein>
<name>A0A0H3F5N4_RAHSY</name>
<accession>A0A0H3F5N4</accession>
<reference evidence="2" key="1">
    <citation type="submission" date="2011-01" db="EMBL/GenBank/DDBJ databases">
        <title>Complete sequence of chromosome of Rahnella sp. Y9602.</title>
        <authorList>
            <consortium name="US DOE Joint Genome Institute"/>
            <person name="Lucas S."/>
            <person name="Copeland A."/>
            <person name="Lapidus A."/>
            <person name="Cheng J.-F."/>
            <person name="Goodwin L."/>
            <person name="Pitluck S."/>
            <person name="Lu M."/>
            <person name="Detter J.C."/>
            <person name="Han C."/>
            <person name="Tapia R."/>
            <person name="Land M."/>
            <person name="Hauser L."/>
            <person name="Kyrpides N."/>
            <person name="Ivanova N."/>
            <person name="Ovchinnikova G."/>
            <person name="Pagani I."/>
            <person name="Sobecky P.A."/>
            <person name="Martinez R.J."/>
            <person name="Woyke T."/>
        </authorList>
    </citation>
    <scope>NUCLEOTIDE SEQUENCE [LARGE SCALE GENOMIC DNA]</scope>
    <source>
        <strain evidence="2">Y9602</strain>
    </source>
</reference>
<organism evidence="1 2">
    <name type="scientific">Rahnella sp. (strain Y9602)</name>
    <dbReference type="NCBI Taxonomy" id="2703885"/>
    <lineage>
        <taxon>Bacteria</taxon>
        <taxon>Pseudomonadati</taxon>
        <taxon>Pseudomonadota</taxon>
        <taxon>Gammaproteobacteria</taxon>
        <taxon>Enterobacterales</taxon>
        <taxon>Yersiniaceae</taxon>
        <taxon>Rahnella</taxon>
    </lineage>
</organism>
<dbReference type="RefSeq" id="WP_013573909.1">
    <property type="nucleotide sequence ID" value="NC_015061.1"/>
</dbReference>